<evidence type="ECO:0000259" key="15">
    <source>
        <dbReference type="PROSITE" id="PS51194"/>
    </source>
</evidence>
<dbReference type="Pfam" id="PF00271">
    <property type="entry name" value="Helicase_C"/>
    <property type="match status" value="1"/>
</dbReference>
<evidence type="ECO:0000256" key="11">
    <source>
        <dbReference type="ARBA" id="ARBA00038040"/>
    </source>
</evidence>
<dbReference type="SMART" id="SM00490">
    <property type="entry name" value="HELICc"/>
    <property type="match status" value="1"/>
</dbReference>
<dbReference type="SUPFAM" id="SSF52540">
    <property type="entry name" value="P-loop containing nucleoside triphosphate hydrolases"/>
    <property type="match status" value="1"/>
</dbReference>
<evidence type="ECO:0000256" key="10">
    <source>
        <dbReference type="ARBA" id="ARBA00022840"/>
    </source>
</evidence>
<keyword evidence="5" id="KW-0863">Zinc-finger</keyword>
<dbReference type="PROSITE" id="PS51194">
    <property type="entry name" value="HELICASE_CTER"/>
    <property type="match status" value="1"/>
</dbReference>
<feature type="compositionally biased region" description="Polar residues" evidence="13">
    <location>
        <begin position="502"/>
        <end position="516"/>
    </location>
</feature>
<evidence type="ECO:0000256" key="8">
    <source>
        <dbReference type="ARBA" id="ARBA00022806"/>
    </source>
</evidence>
<dbReference type="PROSITE" id="PS51192">
    <property type="entry name" value="HELICASE_ATP_BIND_1"/>
    <property type="match status" value="1"/>
</dbReference>
<feature type="coiled-coil region" evidence="12">
    <location>
        <begin position="773"/>
        <end position="800"/>
    </location>
</feature>
<dbReference type="InterPro" id="IPR002867">
    <property type="entry name" value="IBR_dom"/>
</dbReference>
<dbReference type="InterPro" id="IPR027417">
    <property type="entry name" value="P-loop_NTPase"/>
</dbReference>
<proteinExistence type="inferred from homology"/>
<keyword evidence="7" id="KW-0378">Hydrolase</keyword>
<feature type="compositionally biased region" description="Low complexity" evidence="13">
    <location>
        <begin position="490"/>
        <end position="501"/>
    </location>
</feature>
<dbReference type="SMART" id="SM00647">
    <property type="entry name" value="IBR"/>
    <property type="match status" value="1"/>
</dbReference>
<name>A0AAD9IS95_9ANNE</name>
<evidence type="ECO:0000256" key="3">
    <source>
        <dbReference type="ARBA" id="ARBA00022737"/>
    </source>
</evidence>
<evidence type="ECO:0008006" key="19">
    <source>
        <dbReference type="Google" id="ProtNLM"/>
    </source>
</evidence>
<protein>
    <recommendedName>
        <fullName evidence="19">ATP-dependent RNA helicase</fullName>
    </recommendedName>
</protein>
<dbReference type="Pfam" id="PF01485">
    <property type="entry name" value="IBR"/>
    <property type="match status" value="1"/>
</dbReference>
<dbReference type="InterPro" id="IPR002464">
    <property type="entry name" value="DNA/RNA_helicase_DEAH_CS"/>
</dbReference>
<feature type="coiled-coil region" evidence="12">
    <location>
        <begin position="2038"/>
        <end position="2065"/>
    </location>
</feature>
<dbReference type="Pfam" id="PF22191">
    <property type="entry name" value="IBR_1"/>
    <property type="match status" value="1"/>
</dbReference>
<dbReference type="GO" id="GO:0008270">
    <property type="term" value="F:zinc ion binding"/>
    <property type="evidence" value="ECO:0007669"/>
    <property type="project" value="UniProtKB-KW"/>
</dbReference>
<dbReference type="CDD" id="cd20335">
    <property type="entry name" value="BRcat_RBR"/>
    <property type="match status" value="1"/>
</dbReference>
<keyword evidence="12" id="KW-0175">Coiled coil</keyword>
<dbReference type="CDD" id="cd18791">
    <property type="entry name" value="SF2_C_RHA"/>
    <property type="match status" value="1"/>
</dbReference>
<feature type="compositionally biased region" description="Basic residues" evidence="13">
    <location>
        <begin position="457"/>
        <end position="469"/>
    </location>
</feature>
<evidence type="ECO:0000256" key="1">
    <source>
        <dbReference type="ARBA" id="ARBA00022679"/>
    </source>
</evidence>
<dbReference type="Gene3D" id="3.40.50.300">
    <property type="entry name" value="P-loop containing nucleotide triphosphate hydrolases"/>
    <property type="match status" value="2"/>
</dbReference>
<dbReference type="SUPFAM" id="SSF57850">
    <property type="entry name" value="RING/U-box"/>
    <property type="match status" value="2"/>
</dbReference>
<evidence type="ECO:0000256" key="12">
    <source>
        <dbReference type="SAM" id="Coils"/>
    </source>
</evidence>
<accession>A0AAD9IS95</accession>
<dbReference type="CDD" id="cd00590">
    <property type="entry name" value="RRM_SF"/>
    <property type="match status" value="1"/>
</dbReference>
<dbReference type="Pfam" id="PF00076">
    <property type="entry name" value="RRM_1"/>
    <property type="match status" value="1"/>
</dbReference>
<dbReference type="Gene3D" id="1.20.120.1750">
    <property type="match status" value="1"/>
</dbReference>
<dbReference type="GO" id="GO:0003723">
    <property type="term" value="F:RNA binding"/>
    <property type="evidence" value="ECO:0007669"/>
    <property type="project" value="InterPro"/>
</dbReference>
<keyword evidence="3" id="KW-0677">Repeat</keyword>
<feature type="domain" description="Helicase C-terminal" evidence="15">
    <location>
        <begin position="1042"/>
        <end position="1215"/>
    </location>
</feature>
<dbReference type="Gene3D" id="3.30.40.10">
    <property type="entry name" value="Zinc/RING finger domain, C3HC4 (zinc finger)"/>
    <property type="match status" value="1"/>
</dbReference>
<dbReference type="InterPro" id="IPR014001">
    <property type="entry name" value="Helicase_ATP-bd"/>
</dbReference>
<evidence type="ECO:0000313" key="18">
    <source>
        <dbReference type="Proteomes" id="UP001208570"/>
    </source>
</evidence>
<gene>
    <name evidence="17" type="ORF">LSH36_2033g00000</name>
</gene>
<dbReference type="PANTHER" id="PTHR18934">
    <property type="entry name" value="ATP-DEPENDENT RNA HELICASE"/>
    <property type="match status" value="1"/>
</dbReference>
<dbReference type="InterPro" id="IPR056245">
    <property type="entry name" value="KH_DEAH11/12"/>
</dbReference>
<dbReference type="CDD" id="cd17917">
    <property type="entry name" value="DEXHc_RHA-like"/>
    <property type="match status" value="1"/>
</dbReference>
<dbReference type="Proteomes" id="UP001208570">
    <property type="component" value="Unassembled WGS sequence"/>
</dbReference>
<dbReference type="Pfam" id="PF24471">
    <property type="entry name" value="KH_DEAH11"/>
    <property type="match status" value="1"/>
</dbReference>
<organism evidence="17 18">
    <name type="scientific">Paralvinella palmiformis</name>
    <dbReference type="NCBI Taxonomy" id="53620"/>
    <lineage>
        <taxon>Eukaryota</taxon>
        <taxon>Metazoa</taxon>
        <taxon>Spiralia</taxon>
        <taxon>Lophotrochozoa</taxon>
        <taxon>Annelida</taxon>
        <taxon>Polychaeta</taxon>
        <taxon>Sedentaria</taxon>
        <taxon>Canalipalpata</taxon>
        <taxon>Terebellida</taxon>
        <taxon>Terebelliformia</taxon>
        <taxon>Alvinellidae</taxon>
        <taxon>Paralvinella</taxon>
    </lineage>
</organism>
<dbReference type="InterPro" id="IPR007502">
    <property type="entry name" value="Helicase-assoc_dom"/>
</dbReference>
<keyword evidence="8" id="KW-0347">Helicase</keyword>
<feature type="region of interest" description="Disordered" evidence="13">
    <location>
        <begin position="530"/>
        <end position="562"/>
    </location>
</feature>
<evidence type="ECO:0000259" key="16">
    <source>
        <dbReference type="PROSITE" id="PS51873"/>
    </source>
</evidence>
<keyword evidence="9" id="KW-0862">Zinc</keyword>
<dbReference type="PROSITE" id="PS00518">
    <property type="entry name" value="ZF_RING_1"/>
    <property type="match status" value="1"/>
</dbReference>
<dbReference type="SMART" id="SM00487">
    <property type="entry name" value="DEXDc"/>
    <property type="match status" value="1"/>
</dbReference>
<dbReference type="Gene3D" id="3.30.70.330">
    <property type="match status" value="1"/>
</dbReference>
<dbReference type="Pfam" id="PF07717">
    <property type="entry name" value="OB_NTP_bind"/>
    <property type="match status" value="1"/>
</dbReference>
<evidence type="ECO:0000256" key="4">
    <source>
        <dbReference type="ARBA" id="ARBA00022741"/>
    </source>
</evidence>
<dbReference type="SMART" id="SM00847">
    <property type="entry name" value="HA2"/>
    <property type="match status" value="1"/>
</dbReference>
<dbReference type="Pfam" id="PF00270">
    <property type="entry name" value="DEAD"/>
    <property type="match status" value="1"/>
</dbReference>
<dbReference type="InterPro" id="IPR013083">
    <property type="entry name" value="Znf_RING/FYVE/PHD"/>
</dbReference>
<dbReference type="PROSITE" id="PS51873">
    <property type="entry name" value="TRIAD"/>
    <property type="match status" value="1"/>
</dbReference>
<dbReference type="InterPro" id="IPR044066">
    <property type="entry name" value="TRIAD_supradom"/>
</dbReference>
<dbReference type="InterPro" id="IPR012677">
    <property type="entry name" value="Nucleotide-bd_a/b_plait_sf"/>
</dbReference>
<dbReference type="PANTHER" id="PTHR18934:SF91">
    <property type="entry name" value="PRE-MRNA-SPLICING FACTOR ATP-DEPENDENT RNA HELICASE PRP16"/>
    <property type="match status" value="1"/>
</dbReference>
<keyword evidence="2" id="KW-0479">Metal-binding</keyword>
<dbReference type="InterPro" id="IPR011709">
    <property type="entry name" value="DEAD-box_helicase_OB_fold"/>
</dbReference>
<dbReference type="PROSITE" id="PS00690">
    <property type="entry name" value="DEAH_ATP_HELICASE"/>
    <property type="match status" value="1"/>
</dbReference>
<evidence type="ECO:0000259" key="14">
    <source>
        <dbReference type="PROSITE" id="PS51192"/>
    </source>
</evidence>
<feature type="region of interest" description="Disordered" evidence="13">
    <location>
        <begin position="1"/>
        <end position="20"/>
    </location>
</feature>
<dbReference type="Gene3D" id="1.20.120.1080">
    <property type="match status" value="1"/>
</dbReference>
<evidence type="ECO:0000256" key="13">
    <source>
        <dbReference type="SAM" id="MobiDB-lite"/>
    </source>
</evidence>
<comment type="similarity">
    <text evidence="11">Belongs to the DEAD box helicase family. DEAH subfamily. PRP16 sub-subfamily.</text>
</comment>
<keyword evidence="10" id="KW-0067">ATP-binding</keyword>
<evidence type="ECO:0000256" key="2">
    <source>
        <dbReference type="ARBA" id="ARBA00022723"/>
    </source>
</evidence>
<evidence type="ECO:0000256" key="6">
    <source>
        <dbReference type="ARBA" id="ARBA00022786"/>
    </source>
</evidence>
<reference evidence="17" key="1">
    <citation type="journal article" date="2023" name="Mol. Biol. Evol.">
        <title>Third-Generation Sequencing Reveals the Adaptive Role of the Epigenome in Three Deep-Sea Polychaetes.</title>
        <authorList>
            <person name="Perez M."/>
            <person name="Aroh O."/>
            <person name="Sun Y."/>
            <person name="Lan Y."/>
            <person name="Juniper S.K."/>
            <person name="Young C.R."/>
            <person name="Angers B."/>
            <person name="Qian P.Y."/>
        </authorList>
    </citation>
    <scope>NUCLEOTIDE SEQUENCE</scope>
    <source>
        <strain evidence="17">P08H-3</strain>
    </source>
</reference>
<dbReference type="GO" id="GO:0034458">
    <property type="term" value="F:3'-5' RNA helicase activity"/>
    <property type="evidence" value="ECO:0007669"/>
    <property type="project" value="TreeGrafter"/>
</dbReference>
<dbReference type="InterPro" id="IPR035979">
    <property type="entry name" value="RBD_domain_sf"/>
</dbReference>
<dbReference type="InterPro" id="IPR000504">
    <property type="entry name" value="RRM_dom"/>
</dbReference>
<comment type="caution">
    <text evidence="17">The sequence shown here is derived from an EMBL/GenBank/DDBJ whole genome shotgun (WGS) entry which is preliminary data.</text>
</comment>
<dbReference type="SUPFAM" id="SSF54928">
    <property type="entry name" value="RNA-binding domain, RBD"/>
    <property type="match status" value="1"/>
</dbReference>
<evidence type="ECO:0000313" key="17">
    <source>
        <dbReference type="EMBL" id="KAK2139100.1"/>
    </source>
</evidence>
<evidence type="ECO:0000256" key="9">
    <source>
        <dbReference type="ARBA" id="ARBA00022833"/>
    </source>
</evidence>
<evidence type="ECO:0000256" key="7">
    <source>
        <dbReference type="ARBA" id="ARBA00022801"/>
    </source>
</evidence>
<feature type="domain" description="Helicase ATP-binding" evidence="14">
    <location>
        <begin position="852"/>
        <end position="1015"/>
    </location>
</feature>
<dbReference type="GO" id="GO:0005524">
    <property type="term" value="F:ATP binding"/>
    <property type="evidence" value="ECO:0007669"/>
    <property type="project" value="UniProtKB-KW"/>
</dbReference>
<keyword evidence="4" id="KW-0547">Nucleotide-binding</keyword>
<keyword evidence="6" id="KW-0833">Ubl conjugation pathway</keyword>
<keyword evidence="1" id="KW-0808">Transferase</keyword>
<sequence length="2277" mass="259732">MGENNGGIGDRLQDIQEQNNGNTVSHLTVLETQKPNEVIKYKETTQECVQLQSIPSEGEEMLPYHMIVRNEVTTSNNQARIDISRSQMVGENKTKIPVSYDTEASLIRYDQLAASSWKSPEETISSTTSSFQEIPERDNVIKTDNGNTVSHLTVLEAQKPNEVIKYKETTQECVQLQSIPSEGEEMLPYHMIVRNEVTTSNNQARIDISRSQMVGENKTKIPVSYDTEASLIRYDQLAASSWKSPEETISSTTSSFQEIPERDNVIKTDNGNTVSHLTVLEAQKPNEVIKYKETTQECVQLQSIPSEGEEMLPYHMIVRNEVTTSNNQARIDISRSQMVGENKTKIPVSYDTEASLIRYDQLAASSRKSPEETISNTTSSFQEIPEQDNVIKTDNGNTVPHLTVLETQFEEETKNINMLSDYQKEKSSHPDKKSEITKMVAKVQTTDQMEIKSSKLAVKKKKTKQMKKGSVRDDNDIWQDTPRNKEYQNSKSPKSSSEVKSYQMSMNPGNDLATETTKVKLDSLETKSKMDSEIKLNGSPKRKPNILDSKSTQKKLTTTSVDNEGKKRLEEIKRLDLNKIIMEEIVKMKESSKSLSDTRVSRHVCKRQNNPGFRKTKKCVKSKRNISLEDIIRDEIYKSKSANSLPSANRIMVQYDGKCDETILKSIIETQTGVTFNLTSYQYNGQNVTCIMEFPSNNKTREALKKLKQIKELGIVFKVMSSKPNMVETRRQEKVTETVCVQTTARKLLEKHAGKMKELEKQIGDIVATKRNNLSSLSRLEILENRLAELESQKTEFVRFLNSLIKEYDALDVETSDCQFRNKMDRLRQRFISEIPKFSSALPMYARRSEILKCIENSQVSVILGETGSGKSTQMTQYIVDADLSNHGQIICTQPRKVAAVTLAQRVAEEMGTTVGGRVGYKVGSVEKRTKETQIMYVTDHVLLNECVADPDFSRYSCLIIDEAHERSIYTDLLLGMIKKALEKRRDLRVVITSATIDPDVFIHYFHDCPVLKVSGRTFPVDIFYEDNDQQSSELPSNYIQMAVDKVSWIHQHQPLGDILVFLTSSKETEKASELTEKCISSAELSCLQLHGQQAPNDQQKVFKTTGNRQRRVVFATNCAETSITIPGIKYVVDIGLSKEKQFDCKKNMSSLKVCYISKSSADQRKGRAGRVEPGQCYRLYNESTYNEMKSSSTPEILRTHLGQSLLKLMLLGIQNPLKFDFVQAPPRADFMVFWKNLEELGAVSSDGLTGLGRKLAQLSLEPRIGKLVIDGIVKGIGTEVIIIAALAGVGYNIFFRGKTENEHSKSEKAKIKLAEKRGDVFTALEIFKEWSSIPEKEKRSWCVDNSLNGRWLRTARDDMRELLKLLDKELHLKVKYEYADSSKVEEYLPSIITSCFSPNICFYMGHRRIGYSPFSKSDEVFPIHPSSVVSCLRSESQWIVFENILHTSQQFLINITTLTEKEAMEEVEKRGLGGILEKMKANVVRRCVIPGIGPYVAHELPRKKYGSIWRMENQLQDEFSGVRIALDFDQDAIVLYAKPDQHEIVSSFIQKDAGLIKNDLQMACQENEIIENGGVRYLIKAGGNLKTILMPKESRTLSISNVKEGMMENEIREQLATFGKIENLFKFPVRNKARSTFWGRVTYMDYSSATAASKNLHKDMLGFFLSLLVPNKYAESYKLRISWCRRPLLGFGFAIFRNPFEAVAADVESVVVKGDVVDVQINKKNNSELYLRGIPKDANVDDIKKAFMDEGVQVEEFRLPRTKPLVTSSRQLEMYKRRLRRYFDDLGMENRYDINLFPPRDKDYTVNGNITCTSMEIANQLVQENIILPIDDYQARIQMQLEFQISDFVNKDIYDIVNSDLRKVLHDLDSPATPVQSQILNNGCFKFRVTVSRLEQLQEYRGRISEVLDPEKKEVCDRDQYRLLISGKGRQILGKIMKKERIYIQFDRWRSVLSFYGDARRRNAASKAVEDFLKQSDKYQVRRIQLAGDGIPVGVLRELFRRFNVDLEKLRLECDLASVDVRVRDHMLEICGSTDALDKCNNILQNVITELSQMKRDITNTENETCPVCLCTPDENTYRTEYCAHVYCRDCIDGLVHHAVKDKQLPIECARESCTEYLVLRDFFNLLGQTREALRELSAAATERFVSENSTRYSYCITPDCPIVYKTTRTKHLFQCPNPDCQITICTNCKEKYHDGLSCAMHQGLKGDPDFDVKAWMKQSPETRAPCPRCGRYLEKNGGCMHMRCHCTAHICWRCKQVFATADETYVHLGRCRATP</sequence>
<keyword evidence="18" id="KW-1185">Reference proteome</keyword>
<feature type="domain" description="RING-type" evidence="16">
    <location>
        <begin position="2063"/>
        <end position="2277"/>
    </location>
</feature>
<dbReference type="InterPro" id="IPR011545">
    <property type="entry name" value="DEAD/DEAH_box_helicase_dom"/>
</dbReference>
<dbReference type="EMBL" id="JAODUP010002030">
    <property type="protein sequence ID" value="KAK2139100.1"/>
    <property type="molecule type" value="Genomic_DNA"/>
</dbReference>
<feature type="region of interest" description="Disordered" evidence="13">
    <location>
        <begin position="457"/>
        <end position="516"/>
    </location>
</feature>
<evidence type="ECO:0000256" key="5">
    <source>
        <dbReference type="ARBA" id="ARBA00022771"/>
    </source>
</evidence>
<dbReference type="InterPro" id="IPR001650">
    <property type="entry name" value="Helicase_C-like"/>
</dbReference>
<dbReference type="GO" id="GO:0016740">
    <property type="term" value="F:transferase activity"/>
    <property type="evidence" value="ECO:0007669"/>
    <property type="project" value="UniProtKB-KW"/>
</dbReference>
<dbReference type="GO" id="GO:0016787">
    <property type="term" value="F:hydrolase activity"/>
    <property type="evidence" value="ECO:0007669"/>
    <property type="project" value="UniProtKB-KW"/>
</dbReference>
<dbReference type="InterPro" id="IPR017907">
    <property type="entry name" value="Znf_RING_CS"/>
</dbReference>